<dbReference type="EMBL" id="CP034726">
    <property type="protein sequence ID" value="QBP18134.1"/>
    <property type="molecule type" value="Genomic_DNA"/>
</dbReference>
<evidence type="ECO:0000256" key="4">
    <source>
        <dbReference type="ARBA" id="ARBA00023136"/>
    </source>
</evidence>
<keyword evidence="4 5" id="KW-0472">Membrane</keyword>
<keyword evidence="7" id="KW-1185">Reference proteome</keyword>
<evidence type="ECO:0000256" key="1">
    <source>
        <dbReference type="ARBA" id="ARBA00022475"/>
    </source>
</evidence>
<protein>
    <submittedName>
        <fullName evidence="6">DUF1516 family protein</fullName>
    </submittedName>
</protein>
<evidence type="ECO:0000313" key="7">
    <source>
        <dbReference type="Proteomes" id="UP000294321"/>
    </source>
</evidence>
<dbReference type="Pfam" id="PF07457">
    <property type="entry name" value="DUF1516"/>
    <property type="match status" value="1"/>
</dbReference>
<keyword evidence="1" id="KW-1003">Cell membrane</keyword>
<organism evidence="6 7">
    <name type="scientific">Acetilactobacillus jinshanensis</name>
    <dbReference type="NCBI Taxonomy" id="1720083"/>
    <lineage>
        <taxon>Bacteria</taxon>
        <taxon>Bacillati</taxon>
        <taxon>Bacillota</taxon>
        <taxon>Bacilli</taxon>
        <taxon>Lactobacillales</taxon>
        <taxon>Lactobacillaceae</taxon>
        <taxon>Acetilactobacillus</taxon>
    </lineage>
</organism>
<gene>
    <name evidence="6" type="ORF">ELX58_03025</name>
</gene>
<accession>A0A4P6ZKC9</accession>
<evidence type="ECO:0000256" key="5">
    <source>
        <dbReference type="SAM" id="Phobius"/>
    </source>
</evidence>
<keyword evidence="2 5" id="KW-0812">Transmembrane</keyword>
<proteinExistence type="predicted"/>
<evidence type="ECO:0000256" key="2">
    <source>
        <dbReference type="ARBA" id="ARBA00022692"/>
    </source>
</evidence>
<reference evidence="7" key="1">
    <citation type="submission" date="2018-12" db="EMBL/GenBank/DDBJ databases">
        <title>A new species of lactobacillus.</title>
        <authorList>
            <person name="Jian Y."/>
            <person name="Xin L."/>
            <person name="Hong Z.J."/>
            <person name="Ming L.Z."/>
            <person name="Hong X.Z."/>
        </authorList>
    </citation>
    <scope>NUCLEOTIDE SEQUENCE [LARGE SCALE GENOMIC DNA]</scope>
    <source>
        <strain evidence="7">HSLZ-75</strain>
    </source>
</reference>
<sequence length="117" mass="13270">MLLWLHILFVILLLTFLYIDLRKRGGSKFATIMIRILYILFILDGAILLPTAMGRHPRLSFVKVGASLCMIGFLEFLIARRAKNTLTKPIVIICIILLLILIGLGLLTAGFRPWIHL</sequence>
<dbReference type="KEGG" id="lji:ELX58_03025"/>
<dbReference type="AlphaFoldDB" id="A0A4P6ZKC9"/>
<feature type="transmembrane region" description="Helical" evidence="5">
    <location>
        <begin position="59"/>
        <end position="78"/>
    </location>
</feature>
<evidence type="ECO:0000313" key="6">
    <source>
        <dbReference type="EMBL" id="QBP18134.1"/>
    </source>
</evidence>
<evidence type="ECO:0000256" key="3">
    <source>
        <dbReference type="ARBA" id="ARBA00022989"/>
    </source>
</evidence>
<dbReference type="RefSeq" id="WP_133441691.1">
    <property type="nucleotide sequence ID" value="NZ_CP034726.1"/>
</dbReference>
<name>A0A4P6ZKC9_9LACO</name>
<dbReference type="OrthoDB" id="2299782at2"/>
<keyword evidence="3 5" id="KW-1133">Transmembrane helix</keyword>
<feature type="transmembrane region" description="Helical" evidence="5">
    <location>
        <begin position="90"/>
        <end position="111"/>
    </location>
</feature>
<dbReference type="Proteomes" id="UP000294321">
    <property type="component" value="Chromosome"/>
</dbReference>
<dbReference type="InterPro" id="IPR010899">
    <property type="entry name" value="UPF0344"/>
</dbReference>
<feature type="transmembrane region" description="Helical" evidence="5">
    <location>
        <begin position="33"/>
        <end position="53"/>
    </location>
</feature>
<feature type="transmembrane region" description="Helical" evidence="5">
    <location>
        <begin position="6"/>
        <end position="21"/>
    </location>
</feature>